<evidence type="ECO:0000259" key="1">
    <source>
        <dbReference type="Pfam" id="PF04230"/>
    </source>
</evidence>
<protein>
    <recommendedName>
        <fullName evidence="1">Polysaccharide pyruvyl transferase domain-containing protein</fullName>
    </recommendedName>
</protein>
<dbReference type="STRING" id="290317.Cpha266_2340"/>
<evidence type="ECO:0000313" key="2">
    <source>
        <dbReference type="EMBL" id="ABL66328.1"/>
    </source>
</evidence>
<reference evidence="2 3" key="1">
    <citation type="submission" date="2006-12" db="EMBL/GenBank/DDBJ databases">
        <title>Complete sequence of Chlorobium phaeobacteroides DSM 266.</title>
        <authorList>
            <consortium name="US DOE Joint Genome Institute"/>
            <person name="Copeland A."/>
            <person name="Lucas S."/>
            <person name="Lapidus A."/>
            <person name="Barry K."/>
            <person name="Detter J.C."/>
            <person name="Glavina del Rio T."/>
            <person name="Hammon N."/>
            <person name="Israni S."/>
            <person name="Pitluck S."/>
            <person name="Goltsman E."/>
            <person name="Schmutz J."/>
            <person name="Larimer F."/>
            <person name="Land M."/>
            <person name="Hauser L."/>
            <person name="Mikhailova N."/>
            <person name="Li T."/>
            <person name="Overmann J."/>
            <person name="Bryant D.A."/>
            <person name="Richardson P."/>
        </authorList>
    </citation>
    <scope>NUCLEOTIDE SEQUENCE [LARGE SCALE GENOMIC DNA]</scope>
    <source>
        <strain evidence="2 3">DSM 266</strain>
    </source>
</reference>
<dbReference type="AlphaFoldDB" id="A1BIV1"/>
<sequence>MPVDYPINHPENAGNMVHANAPFKILHSAYFIKDYNYRSLGYTDFVDFVNRKCSHLIITLSNTLKLNDPDDSKYKRLFGFLLKIEKPVIVFGLGIQAKNIDIDSAILPQTAIELVKYLSSKSVLLGVRGEITKMIVDKLCGINNSYVTGCPSIFTDIESVYRVRENMKKNYGIPLFSGTRYFDDEEGRLLMQSIDDDSWLLEPVNKYNHKFYLKSITNTSSYEDIPYYLKKKINKNDLKAIYKVTEYFKKRYRLFRNIDDWYQFNRDSVSFSYGTRFHVNMATLISGKPALWITHDSRTQELVDFMCLPNISIDKAQYMSCSEFYALTNYEEFFDNYSYLIENFKRYLNANDLFDNILIKQKGIGKK</sequence>
<gene>
    <name evidence="2" type="ordered locus">Cpha266_2340</name>
</gene>
<dbReference type="Proteomes" id="UP000008701">
    <property type="component" value="Chromosome"/>
</dbReference>
<proteinExistence type="predicted"/>
<dbReference type="EMBL" id="CP000492">
    <property type="protein sequence ID" value="ABL66328.1"/>
    <property type="molecule type" value="Genomic_DNA"/>
</dbReference>
<dbReference type="Pfam" id="PF04230">
    <property type="entry name" value="PS_pyruv_trans"/>
    <property type="match status" value="1"/>
</dbReference>
<dbReference type="eggNOG" id="COG2327">
    <property type="taxonomic scope" value="Bacteria"/>
</dbReference>
<dbReference type="HOGENOM" id="CLU_737210_0_0_10"/>
<feature type="domain" description="Polysaccharide pyruvyl transferase" evidence="1">
    <location>
        <begin position="12"/>
        <end position="297"/>
    </location>
</feature>
<organism evidence="2 3">
    <name type="scientific">Chlorobium phaeobacteroides (strain DSM 266 / SMG 266 / 2430)</name>
    <dbReference type="NCBI Taxonomy" id="290317"/>
    <lineage>
        <taxon>Bacteria</taxon>
        <taxon>Pseudomonadati</taxon>
        <taxon>Chlorobiota</taxon>
        <taxon>Chlorobiia</taxon>
        <taxon>Chlorobiales</taxon>
        <taxon>Chlorobiaceae</taxon>
        <taxon>Chlorobium/Pelodictyon group</taxon>
        <taxon>Chlorobium</taxon>
    </lineage>
</organism>
<dbReference type="KEGG" id="cph:Cpha266_2340"/>
<keyword evidence="3" id="KW-1185">Reference proteome</keyword>
<name>A1BIV1_CHLPD</name>
<accession>A1BIV1</accession>
<dbReference type="InterPro" id="IPR007345">
    <property type="entry name" value="Polysacch_pyruvyl_Trfase"/>
</dbReference>
<evidence type="ECO:0000313" key="3">
    <source>
        <dbReference type="Proteomes" id="UP000008701"/>
    </source>
</evidence>